<name>T0L4Y7_COLGC</name>
<dbReference type="AlphaFoldDB" id="T0L4Y7"/>
<gene>
    <name evidence="1" type="ORF">CGLO_18048</name>
</gene>
<organism evidence="1 2">
    <name type="scientific">Colletotrichum gloeosporioides (strain Cg-14)</name>
    <name type="common">Anthracnose fungus</name>
    <name type="synonym">Glomerella cingulata</name>
    <dbReference type="NCBI Taxonomy" id="1237896"/>
    <lineage>
        <taxon>Eukaryota</taxon>
        <taxon>Fungi</taxon>
        <taxon>Dikarya</taxon>
        <taxon>Ascomycota</taxon>
        <taxon>Pezizomycotina</taxon>
        <taxon>Sordariomycetes</taxon>
        <taxon>Hypocreomycetidae</taxon>
        <taxon>Glomerellales</taxon>
        <taxon>Glomerellaceae</taxon>
        <taxon>Colletotrichum</taxon>
        <taxon>Colletotrichum gloeosporioides species complex</taxon>
    </lineage>
</organism>
<accession>T0L4Y7</accession>
<proteinExistence type="predicted"/>
<comment type="caution">
    <text evidence="1">The sequence shown here is derived from an EMBL/GenBank/DDBJ whole genome shotgun (WGS) entry which is preliminary data.</text>
</comment>
<evidence type="ECO:0000313" key="1">
    <source>
        <dbReference type="EMBL" id="EQB43300.1"/>
    </source>
</evidence>
<dbReference type="EMBL" id="AMYD01004350">
    <property type="protein sequence ID" value="EQB43300.1"/>
    <property type="molecule type" value="Genomic_DNA"/>
</dbReference>
<sequence length="94" mass="10226">MSIVVEGELICHFVEQKLNNIPVASPDSCLESVTTSIIAEGICIRTVMQKEFQRSFVTFLGGSLKGVPNGLTPSLHIGSMLQKYCNLLVDSLVE</sequence>
<dbReference type="HOGENOM" id="CLU_2386016_0_0_1"/>
<reference evidence="2" key="1">
    <citation type="journal article" date="2013" name="Mol. Plant Microbe Interact.">
        <title>Global aspects of pacC regulation of pathogenicity genes in Colletotrichum gloeosporioides as revealed by transcriptome analysis.</title>
        <authorList>
            <person name="Alkan N."/>
            <person name="Meng X."/>
            <person name="Friedlander G."/>
            <person name="Reuveni E."/>
            <person name="Sukno S."/>
            <person name="Sherman A."/>
            <person name="Thon M."/>
            <person name="Fluhr R."/>
            <person name="Prusky D."/>
        </authorList>
    </citation>
    <scope>NUCLEOTIDE SEQUENCE [LARGE SCALE GENOMIC DNA]</scope>
    <source>
        <strain evidence="2">Cg-14</strain>
    </source>
</reference>
<dbReference type="Proteomes" id="UP000015530">
    <property type="component" value="Unassembled WGS sequence"/>
</dbReference>
<protein>
    <submittedName>
        <fullName evidence="1">Uncharacterized protein</fullName>
    </submittedName>
</protein>
<evidence type="ECO:0000313" key="2">
    <source>
        <dbReference type="Proteomes" id="UP000015530"/>
    </source>
</evidence>